<dbReference type="InParanoid" id="K0KYL2"/>
<gene>
    <name evidence="1" type="ORF">BN7_6782</name>
</gene>
<evidence type="ECO:0000313" key="1">
    <source>
        <dbReference type="EMBL" id="CCH47162.1"/>
    </source>
</evidence>
<protein>
    <submittedName>
        <fullName evidence="1">Uncharacterized protein</fullName>
    </submittedName>
</protein>
<comment type="caution">
    <text evidence="1">The sequence shown here is derived from an EMBL/GenBank/DDBJ whole genome shotgun (WGS) entry which is preliminary data.</text>
</comment>
<sequence>MNNSEFQPSKTKHNMTDSNKGYTKILSLTDEELIGTLCLEPRYREFDSTNNTFTNCQSDRFLAALFDKRTSFKFKSNEIFHIVEPQHLEYEQFAVKLKLKNHLIDTVGKEDIKCIKAYLDECNSQHCFTVLMRPDLNISQILSYLNEVGTLKSDREIDDYTSRINSERLPRFLIAIETPEFFRIFCKLLNFYSNTIEAKTNYTSPQKLIGKVIQRQDSKYIDIKGTIPHRNCVYFIQKNDDLKGFFKMEFNRVIDGLFLKYFTNVHKKVDYDNSAASDDKYFTVYDMECANDKINLKENDKSFEKDPDLPKYSK</sequence>
<organism evidence="1 2">
    <name type="scientific">Wickerhamomyces ciferrii (strain ATCC 14091 / BCRC 22168 / CBS 111 / JCM 3599 / NBRC 0793 / NRRL Y-1031 F-60-10)</name>
    <name type="common">Yeast</name>
    <name type="synonym">Pichia ciferrii</name>
    <dbReference type="NCBI Taxonomy" id="1206466"/>
    <lineage>
        <taxon>Eukaryota</taxon>
        <taxon>Fungi</taxon>
        <taxon>Dikarya</taxon>
        <taxon>Ascomycota</taxon>
        <taxon>Saccharomycotina</taxon>
        <taxon>Saccharomycetes</taxon>
        <taxon>Phaffomycetales</taxon>
        <taxon>Wickerhamomycetaceae</taxon>
        <taxon>Wickerhamomyces</taxon>
    </lineage>
</organism>
<accession>K0KYL2</accession>
<name>K0KYL2_WICCF</name>
<evidence type="ECO:0000313" key="2">
    <source>
        <dbReference type="Proteomes" id="UP000009328"/>
    </source>
</evidence>
<dbReference type="HOGENOM" id="CLU_077213_0_0_1"/>
<dbReference type="Proteomes" id="UP000009328">
    <property type="component" value="Unassembled WGS sequence"/>
</dbReference>
<dbReference type="EMBL" id="CAIF01000349">
    <property type="protein sequence ID" value="CCH47162.1"/>
    <property type="molecule type" value="Genomic_DNA"/>
</dbReference>
<keyword evidence="2" id="KW-1185">Reference proteome</keyword>
<proteinExistence type="predicted"/>
<reference evidence="1 2" key="1">
    <citation type="journal article" date="2012" name="Eukaryot. Cell">
        <title>Draft genome sequence of Wickerhamomyces ciferrii NRRL Y-1031 F-60-10.</title>
        <authorList>
            <person name="Schneider J."/>
            <person name="Andrea H."/>
            <person name="Blom J."/>
            <person name="Jaenicke S."/>
            <person name="Ruckert C."/>
            <person name="Schorsch C."/>
            <person name="Szczepanowski R."/>
            <person name="Farwick M."/>
            <person name="Goesmann A."/>
            <person name="Puhler A."/>
            <person name="Schaffer S."/>
            <person name="Tauch A."/>
            <person name="Kohler T."/>
            <person name="Brinkrolf K."/>
        </authorList>
    </citation>
    <scope>NUCLEOTIDE SEQUENCE [LARGE SCALE GENOMIC DNA]</scope>
    <source>
        <strain evidence="2">ATCC 14091 / BCRC 22168 / CBS 111 / JCM 3599 / NBRC 0793 / NRRL Y-1031 F-60-10</strain>
    </source>
</reference>
<dbReference type="AlphaFoldDB" id="K0KYL2"/>